<feature type="transmembrane region" description="Helical" evidence="1">
    <location>
        <begin position="180"/>
        <end position="197"/>
    </location>
</feature>
<feature type="transmembrane region" description="Helical" evidence="1">
    <location>
        <begin position="136"/>
        <end position="159"/>
    </location>
</feature>
<dbReference type="STRING" id="872970.SAMN04488134_101686"/>
<keyword evidence="1" id="KW-1133">Transmembrane helix</keyword>
<gene>
    <name evidence="2" type="ORF">SAMN04488134_101686</name>
</gene>
<organism evidence="2 3">
    <name type="scientific">Amphibacillus marinus</name>
    <dbReference type="NCBI Taxonomy" id="872970"/>
    <lineage>
        <taxon>Bacteria</taxon>
        <taxon>Bacillati</taxon>
        <taxon>Bacillota</taxon>
        <taxon>Bacilli</taxon>
        <taxon>Bacillales</taxon>
        <taxon>Bacillaceae</taxon>
        <taxon>Amphibacillus</taxon>
    </lineage>
</organism>
<keyword evidence="3" id="KW-1185">Reference proteome</keyword>
<feature type="transmembrane region" description="Helical" evidence="1">
    <location>
        <begin position="16"/>
        <end position="44"/>
    </location>
</feature>
<name>A0A1H8IR97_9BACI</name>
<dbReference type="Proteomes" id="UP000199300">
    <property type="component" value="Unassembled WGS sequence"/>
</dbReference>
<keyword evidence="1" id="KW-0472">Membrane</keyword>
<evidence type="ECO:0000256" key="1">
    <source>
        <dbReference type="SAM" id="Phobius"/>
    </source>
</evidence>
<dbReference type="EMBL" id="FODJ01000001">
    <property type="protein sequence ID" value="SEN70625.1"/>
    <property type="molecule type" value="Genomic_DNA"/>
</dbReference>
<reference evidence="2 3" key="1">
    <citation type="submission" date="2016-10" db="EMBL/GenBank/DDBJ databases">
        <authorList>
            <person name="de Groot N.N."/>
        </authorList>
    </citation>
    <scope>NUCLEOTIDE SEQUENCE [LARGE SCALE GENOMIC DNA]</scope>
    <source>
        <strain evidence="2 3">CGMCC 1.10434</strain>
    </source>
</reference>
<sequence length="233" mass="26200">MSYSDKDFTEGKLYKIVYYLYCLTLTSFYFIVANLILIVVVLFVSLAITKALLTMPTAILLIACASLSFGPAWVALLFVMKQVIAGEFVSITRAYMTGYRQHFRQSVIVNGLLNVLFLLTAVNYTIVIQIDSLSFLALPFLIVAALLGCLALYIFPLIIYHPTKLINLIKISFYFAVKKMSKTLVMLSMLVISYLLVRLFPGLFLLLVPGINGWLVMVSCRSLFEHINKHALA</sequence>
<dbReference type="RefSeq" id="WP_091494812.1">
    <property type="nucleotide sequence ID" value="NZ_FODJ01000001.1"/>
</dbReference>
<keyword evidence="1" id="KW-0812">Transmembrane</keyword>
<accession>A0A1H8IR97</accession>
<protein>
    <submittedName>
        <fullName evidence="2">Uncharacterized membrane protein YesL</fullName>
    </submittedName>
</protein>
<proteinExistence type="predicted"/>
<feature type="transmembrane region" description="Helical" evidence="1">
    <location>
        <begin position="51"/>
        <end position="69"/>
    </location>
</feature>
<feature type="transmembrane region" description="Helical" evidence="1">
    <location>
        <begin position="107"/>
        <end position="130"/>
    </location>
</feature>
<evidence type="ECO:0000313" key="3">
    <source>
        <dbReference type="Proteomes" id="UP000199300"/>
    </source>
</evidence>
<evidence type="ECO:0000313" key="2">
    <source>
        <dbReference type="EMBL" id="SEN70625.1"/>
    </source>
</evidence>
<dbReference type="AlphaFoldDB" id="A0A1H8IR97"/>